<evidence type="ECO:0000259" key="1">
    <source>
        <dbReference type="Pfam" id="PF16087"/>
    </source>
</evidence>
<dbReference type="AlphaFoldDB" id="A0A4Y2C849"/>
<accession>A0A4Y2C849</accession>
<comment type="caution">
    <text evidence="2">The sequence shown here is derived from an EMBL/GenBank/DDBJ whole genome shotgun (WGS) entry which is preliminary data.</text>
</comment>
<feature type="domain" description="DUF4817" evidence="1">
    <location>
        <begin position="128"/>
        <end position="180"/>
    </location>
</feature>
<gene>
    <name evidence="2" type="ORF">AVEN_68780_1</name>
</gene>
<dbReference type="PANTHER" id="PTHR47326">
    <property type="entry name" value="TRANSPOSABLE ELEMENT TC3 TRANSPOSASE-LIKE PROTEIN"/>
    <property type="match status" value="1"/>
</dbReference>
<reference evidence="2 3" key="1">
    <citation type="journal article" date="2019" name="Sci. Rep.">
        <title>Orb-weaving spider Araneus ventricosus genome elucidates the spidroin gene catalogue.</title>
        <authorList>
            <person name="Kono N."/>
            <person name="Nakamura H."/>
            <person name="Ohtoshi R."/>
            <person name="Moran D.A.P."/>
            <person name="Shinohara A."/>
            <person name="Yoshida Y."/>
            <person name="Fujiwara M."/>
            <person name="Mori M."/>
            <person name="Tomita M."/>
            <person name="Arakawa K."/>
        </authorList>
    </citation>
    <scope>NUCLEOTIDE SEQUENCE [LARGE SCALE GENOMIC DNA]</scope>
</reference>
<dbReference type="EMBL" id="BGPR01000149">
    <property type="protein sequence ID" value="GBL99494.1"/>
    <property type="molecule type" value="Genomic_DNA"/>
</dbReference>
<organism evidence="2 3">
    <name type="scientific">Araneus ventricosus</name>
    <name type="common">Orbweaver spider</name>
    <name type="synonym">Epeira ventricosa</name>
    <dbReference type="NCBI Taxonomy" id="182803"/>
    <lineage>
        <taxon>Eukaryota</taxon>
        <taxon>Metazoa</taxon>
        <taxon>Ecdysozoa</taxon>
        <taxon>Arthropoda</taxon>
        <taxon>Chelicerata</taxon>
        <taxon>Arachnida</taxon>
        <taxon>Araneae</taxon>
        <taxon>Araneomorphae</taxon>
        <taxon>Entelegynae</taxon>
        <taxon>Araneoidea</taxon>
        <taxon>Araneidae</taxon>
        <taxon>Araneus</taxon>
    </lineage>
</organism>
<proteinExistence type="predicted"/>
<keyword evidence="3" id="KW-1185">Reference proteome</keyword>
<dbReference type="Proteomes" id="UP000499080">
    <property type="component" value="Unassembled WGS sequence"/>
</dbReference>
<dbReference type="PANTHER" id="PTHR47326:SF1">
    <property type="entry name" value="HTH PSQ-TYPE DOMAIN-CONTAINING PROTEIN"/>
    <property type="match status" value="1"/>
</dbReference>
<sequence length="263" mass="29722">MGRGSVEVDLSVDGGSVAFVTETVVTRLEFGDGEGARSLLSEDGVGLKGWRPRCACSCASVWVVTFATIGVLRMLNSTMSGIEITWISCIMQMRMERHICSPETTAMKRMFLLGCTLNLRVMAKLGINERCEMLIIYSECGLKAKSAERLYRECFPEGPHPTRQTILNVVKRLREMGCVTSRPRVHRPRNVRRKVQSQDVLEYALAHPQSSTKMISENCGLSKSSVWTILNESGAQPYRYTPVQRLLPRDAERRYTWCNFQMN</sequence>
<protein>
    <recommendedName>
        <fullName evidence="1">DUF4817 domain-containing protein</fullName>
    </recommendedName>
</protein>
<dbReference type="InterPro" id="IPR032135">
    <property type="entry name" value="DUF4817"/>
</dbReference>
<name>A0A4Y2C849_ARAVE</name>
<dbReference type="Pfam" id="PF16087">
    <property type="entry name" value="DUF4817"/>
    <property type="match status" value="1"/>
</dbReference>
<evidence type="ECO:0000313" key="2">
    <source>
        <dbReference type="EMBL" id="GBL99494.1"/>
    </source>
</evidence>
<evidence type="ECO:0000313" key="3">
    <source>
        <dbReference type="Proteomes" id="UP000499080"/>
    </source>
</evidence>